<gene>
    <name evidence="1" type="ORF">HQ38_03980</name>
</gene>
<accession>A0AB34PJ74</accession>
<organism evidence="1 2">
    <name type="scientific">Porphyromonas crevioricanis</name>
    <dbReference type="NCBI Taxonomy" id="393921"/>
    <lineage>
        <taxon>Bacteria</taxon>
        <taxon>Pseudomonadati</taxon>
        <taxon>Bacteroidota</taxon>
        <taxon>Bacteroidia</taxon>
        <taxon>Bacteroidales</taxon>
        <taxon>Porphyromonadaceae</taxon>
        <taxon>Porphyromonas</taxon>
    </lineage>
</organism>
<evidence type="ECO:0000313" key="1">
    <source>
        <dbReference type="EMBL" id="KGN95440.1"/>
    </source>
</evidence>
<proteinExistence type="predicted"/>
<dbReference type="REBASE" id="111002">
    <property type="entry name" value="Pcr1447ORF3985P"/>
</dbReference>
<dbReference type="RefSeq" id="WP_036889731.1">
    <property type="nucleotide sequence ID" value="NZ_JQJC01000010.1"/>
</dbReference>
<keyword evidence="1" id="KW-0378">Hydrolase</keyword>
<keyword evidence="1" id="KW-0540">Nuclease</keyword>
<protein>
    <submittedName>
        <fullName evidence="1">Restriction endonuclease HaeII</fullName>
    </submittedName>
</protein>
<dbReference type="Pfam" id="PF09554">
    <property type="entry name" value="RE_HaeII"/>
    <property type="match status" value="1"/>
</dbReference>
<name>A0AB34PJ74_9PORP</name>
<comment type="caution">
    <text evidence="1">The sequence shown here is derived from an EMBL/GenBank/DDBJ whole genome shotgun (WGS) entry which is preliminary data.</text>
</comment>
<evidence type="ECO:0000313" key="2">
    <source>
        <dbReference type="Proteomes" id="UP000030136"/>
    </source>
</evidence>
<dbReference type="Proteomes" id="UP000030136">
    <property type="component" value="Unassembled WGS sequence"/>
</dbReference>
<keyword evidence="1" id="KW-0255">Endonuclease</keyword>
<reference evidence="1 2" key="1">
    <citation type="submission" date="2014-08" db="EMBL/GenBank/DDBJ databases">
        <title>Porphyromonas crevioricanis strain:COT-253_OH1447 Genome sequencing.</title>
        <authorList>
            <person name="Wallis C."/>
            <person name="Deusch O."/>
            <person name="O'Flynn C."/>
            <person name="Davis I."/>
            <person name="Jospin G."/>
            <person name="Darling A.E."/>
            <person name="Coil D.A."/>
            <person name="Alexiev A."/>
            <person name="Horsfall A."/>
            <person name="Kirkwood N."/>
            <person name="Harris S."/>
            <person name="Eisen J.A."/>
        </authorList>
    </citation>
    <scope>NUCLEOTIDE SEQUENCE [LARGE SCALE GENOMIC DNA]</scope>
    <source>
        <strain evidence="2">COT-253 OH1447</strain>
    </source>
</reference>
<sequence length="355" mass="40918">MNISEAKLALDRLISKARVHLYKPIQIAEILHRDRVYGDIDLVDLESYRNASKKWRDEVCLRFLGRTSSSSARYQDDLFNENAIPPSILRILGEENRAGGGIVEKYIYDCFEERFSQMSQGLRYCKIHDKQSFLVKDFIDIFWNELGLRRSIDKIYEIVVYALFSTLVESLKVKITIESDTDKQDLLHEFSDFAERVIGLSDQQSKITMSARINRVGVTNAADRGLDMWANFGMAIQIKHLSLTEELAENIVSSVSSDRIVIVCKDSEEKIIVSLLTQIGWKSKIQSIVTENDLVYWYNKALTGAFSKEIGDRVLSTLYHEILREFPATNFDDLNEFKKSRGYDFLSYAGVWREV</sequence>
<dbReference type="EMBL" id="JQJC01000010">
    <property type="protein sequence ID" value="KGN95440.1"/>
    <property type="molecule type" value="Genomic_DNA"/>
</dbReference>
<dbReference type="AlphaFoldDB" id="A0AB34PJ74"/>
<dbReference type="InterPro" id="IPR019058">
    <property type="entry name" value="Restrct_endonuc_II_HaeII"/>
</dbReference>
<dbReference type="GO" id="GO:0004519">
    <property type="term" value="F:endonuclease activity"/>
    <property type="evidence" value="ECO:0007669"/>
    <property type="project" value="UniProtKB-KW"/>
</dbReference>